<proteinExistence type="predicted"/>
<evidence type="ECO:0000256" key="1">
    <source>
        <dbReference type="SAM" id="Phobius"/>
    </source>
</evidence>
<dbReference type="RefSeq" id="WP_048693133.1">
    <property type="nucleotide sequence ID" value="NZ_HG764815.1"/>
</dbReference>
<evidence type="ECO:0000313" key="3">
    <source>
        <dbReference type="Proteomes" id="UP000035763"/>
    </source>
</evidence>
<evidence type="ECO:0000313" key="2">
    <source>
        <dbReference type="EMBL" id="CCH74189.1"/>
    </source>
</evidence>
<feature type="transmembrane region" description="Helical" evidence="1">
    <location>
        <begin position="90"/>
        <end position="111"/>
    </location>
</feature>
<gene>
    <name evidence="2" type="ORF">BN11_40028</name>
</gene>
<name>W6K408_9MICO</name>
<feature type="transmembrane region" description="Helical" evidence="1">
    <location>
        <begin position="52"/>
        <end position="70"/>
    </location>
</feature>
<protein>
    <recommendedName>
        <fullName evidence="4">DUF202 domain-containing protein</fullName>
    </recommendedName>
</protein>
<dbReference type="EMBL" id="CAJA01000334">
    <property type="protein sequence ID" value="CCH74189.1"/>
    <property type="molecule type" value="Genomic_DNA"/>
</dbReference>
<evidence type="ECO:0008006" key="4">
    <source>
        <dbReference type="Google" id="ProtNLM"/>
    </source>
</evidence>
<dbReference type="Proteomes" id="UP000035763">
    <property type="component" value="Unassembled WGS sequence"/>
</dbReference>
<keyword evidence="1" id="KW-0472">Membrane</keyword>
<keyword evidence="1" id="KW-1133">Transmembrane helix</keyword>
<keyword evidence="1" id="KW-0812">Transmembrane</keyword>
<dbReference type="STRING" id="1193182.BN11_40028"/>
<comment type="caution">
    <text evidence="2">The sequence shown here is derived from an EMBL/GenBank/DDBJ whole genome shotgun (WGS) entry which is preliminary data.</text>
</comment>
<dbReference type="OrthoDB" id="3701077at2"/>
<feature type="transmembrane region" description="Helical" evidence="1">
    <location>
        <begin position="28"/>
        <end position="46"/>
    </location>
</feature>
<accession>W6K408</accession>
<organism evidence="2 3">
    <name type="scientific">Nostocoides australiense Ben110</name>
    <dbReference type="NCBI Taxonomy" id="1193182"/>
    <lineage>
        <taxon>Bacteria</taxon>
        <taxon>Bacillati</taxon>
        <taxon>Actinomycetota</taxon>
        <taxon>Actinomycetes</taxon>
        <taxon>Micrococcales</taxon>
        <taxon>Intrasporangiaceae</taxon>
        <taxon>Nostocoides</taxon>
    </lineage>
</organism>
<keyword evidence="3" id="KW-1185">Reference proteome</keyword>
<sequence length="112" mass="12123">MSERQTPIPRDIWADDTGLARERLDLSWGRTLLAVMTVTGLFLRWLPVHGPAAIIPVVLGVGAGLGLMHLRHNRRREMFAGEGDAVREVLGLTAMVLIVGASALALFASGLR</sequence>
<dbReference type="AlphaFoldDB" id="W6K408"/>
<reference evidence="2 3" key="1">
    <citation type="journal article" date="2013" name="ISME J.">
        <title>A metabolic model for members of the genus Tetrasphaera involved in enhanced biological phosphorus removal.</title>
        <authorList>
            <person name="Kristiansen R."/>
            <person name="Nguyen H.T.T."/>
            <person name="Saunders A.M."/>
            <person name="Nielsen J.L."/>
            <person name="Wimmer R."/>
            <person name="Le V.Q."/>
            <person name="McIlroy S.J."/>
            <person name="Petrovski S."/>
            <person name="Seviour R.J."/>
            <person name="Calteau A."/>
            <person name="Nielsen K.L."/>
            <person name="Nielsen P.H."/>
        </authorList>
    </citation>
    <scope>NUCLEOTIDE SEQUENCE [LARGE SCALE GENOMIC DNA]</scope>
    <source>
        <strain evidence="2 3">Ben110</strain>
    </source>
</reference>